<keyword evidence="2" id="KW-1133">Transmembrane helix</keyword>
<feature type="compositionally biased region" description="Acidic residues" evidence="1">
    <location>
        <begin position="205"/>
        <end position="218"/>
    </location>
</feature>
<keyword evidence="2" id="KW-0812">Transmembrane</keyword>
<dbReference type="Proteomes" id="UP000235145">
    <property type="component" value="Unassembled WGS sequence"/>
</dbReference>
<feature type="compositionally biased region" description="Basic and acidic residues" evidence="1">
    <location>
        <begin position="283"/>
        <end position="300"/>
    </location>
</feature>
<protein>
    <submittedName>
        <fullName evidence="3">Uncharacterized protein</fullName>
    </submittedName>
</protein>
<feature type="region of interest" description="Disordered" evidence="1">
    <location>
        <begin position="204"/>
        <end position="335"/>
    </location>
</feature>
<gene>
    <name evidence="3" type="ORF">LSAT_V11C800389520</name>
</gene>
<keyword evidence="2" id="KW-0472">Membrane</keyword>
<accession>A0A9R1UT69</accession>
<feature type="compositionally biased region" description="Basic and acidic residues" evidence="1">
    <location>
        <begin position="397"/>
        <end position="416"/>
    </location>
</feature>
<sequence length="583" mass="65694">MEDQDPDPESEWAIQEYSPSKEGETTMVKWILNKGYSIGKKMVVTGIVMSSAPLVLPPLLVFSAMGVAFSLPFGLVYASYACTNTLMNKLFPTPASVSPLLLEYYPDEEEVDSKFDLHEGGDDYTNENEEGELRKENMTQEEEEARIWETEEGTESPNGCEQEVEALATNVDGDVDEKGYYIDDEAKGEDGPENVVQVEYHDLMEENEDEKEREDEDDVLQREYDIEVEEREQMEDINEGSEMADDEHKQTQEVSTTNSSGEDEQGYEEDDGEYLEGTDDSLQEERNKEEVNKDETEEIVKGSTGLLENLRDEGTIDGHESSASSNEVFEENKDDVEMIEPQLVIVKEIESQKLVKDGSKNEEMHRVVILSEGNEENNFNSREVEELDLVAREVVGDTRKEASDAKATKENMKKTSNDGSEDAMLKTNKEHLVRSDEDAREIGDESGLDLFDKRNTSIDFEILEGGDELKKNTVDDNEDVMSLPGFRHAPLDSDNVKVASKTDRKTPSREDVLEDEKIWEKIGAMRAIVGYKAPSEATFMEELKALYVFTGVEPLASFKGDSNSDRDEVNAKLKFLMSIVGVK</sequence>
<evidence type="ECO:0000313" key="3">
    <source>
        <dbReference type="EMBL" id="KAJ0192450.1"/>
    </source>
</evidence>
<feature type="compositionally biased region" description="Acidic residues" evidence="1">
    <location>
        <begin position="226"/>
        <end position="245"/>
    </location>
</feature>
<organism evidence="3 4">
    <name type="scientific">Lactuca sativa</name>
    <name type="common">Garden lettuce</name>
    <dbReference type="NCBI Taxonomy" id="4236"/>
    <lineage>
        <taxon>Eukaryota</taxon>
        <taxon>Viridiplantae</taxon>
        <taxon>Streptophyta</taxon>
        <taxon>Embryophyta</taxon>
        <taxon>Tracheophyta</taxon>
        <taxon>Spermatophyta</taxon>
        <taxon>Magnoliopsida</taxon>
        <taxon>eudicotyledons</taxon>
        <taxon>Gunneridae</taxon>
        <taxon>Pentapetalae</taxon>
        <taxon>asterids</taxon>
        <taxon>campanulids</taxon>
        <taxon>Asterales</taxon>
        <taxon>Asteraceae</taxon>
        <taxon>Cichorioideae</taxon>
        <taxon>Cichorieae</taxon>
        <taxon>Lactucinae</taxon>
        <taxon>Lactuca</taxon>
    </lineage>
</organism>
<dbReference type="EMBL" id="NBSK02000008">
    <property type="protein sequence ID" value="KAJ0192450.1"/>
    <property type="molecule type" value="Genomic_DNA"/>
</dbReference>
<feature type="region of interest" description="Disordered" evidence="1">
    <location>
        <begin position="116"/>
        <end position="141"/>
    </location>
</feature>
<dbReference type="OrthoDB" id="1933309at2759"/>
<feature type="compositionally biased region" description="Acidic residues" evidence="1">
    <location>
        <begin position="261"/>
        <end position="282"/>
    </location>
</feature>
<name>A0A9R1UT69_LACSA</name>
<feature type="compositionally biased region" description="Basic and acidic residues" evidence="1">
    <location>
        <begin position="423"/>
        <end position="439"/>
    </location>
</feature>
<feature type="region of interest" description="Disordered" evidence="1">
    <location>
        <begin position="397"/>
        <end position="439"/>
    </location>
</feature>
<proteinExistence type="predicted"/>
<evidence type="ECO:0000256" key="1">
    <source>
        <dbReference type="SAM" id="MobiDB-lite"/>
    </source>
</evidence>
<reference evidence="3 4" key="1">
    <citation type="journal article" date="2017" name="Nat. Commun.">
        <title>Genome assembly with in vitro proximity ligation data and whole-genome triplication in lettuce.</title>
        <authorList>
            <person name="Reyes-Chin-Wo S."/>
            <person name="Wang Z."/>
            <person name="Yang X."/>
            <person name="Kozik A."/>
            <person name="Arikit S."/>
            <person name="Song C."/>
            <person name="Xia L."/>
            <person name="Froenicke L."/>
            <person name="Lavelle D.O."/>
            <person name="Truco M.J."/>
            <person name="Xia R."/>
            <person name="Zhu S."/>
            <person name="Xu C."/>
            <person name="Xu H."/>
            <person name="Xu X."/>
            <person name="Cox K."/>
            <person name="Korf I."/>
            <person name="Meyers B.C."/>
            <person name="Michelmore R.W."/>
        </authorList>
    </citation>
    <scope>NUCLEOTIDE SEQUENCE [LARGE SCALE GENOMIC DNA]</scope>
    <source>
        <strain evidence="4">cv. Salinas</strain>
        <tissue evidence="3">Seedlings</tissue>
    </source>
</reference>
<feature type="transmembrane region" description="Helical" evidence="2">
    <location>
        <begin position="59"/>
        <end position="80"/>
    </location>
</feature>
<dbReference type="PANTHER" id="PTHR37198:SF1">
    <property type="entry name" value="NUCLEOLIN"/>
    <property type="match status" value="1"/>
</dbReference>
<evidence type="ECO:0000256" key="2">
    <source>
        <dbReference type="SAM" id="Phobius"/>
    </source>
</evidence>
<feature type="compositionally biased region" description="Basic and acidic residues" evidence="1">
    <location>
        <begin position="309"/>
        <end position="320"/>
    </location>
</feature>
<evidence type="ECO:0000313" key="4">
    <source>
        <dbReference type="Proteomes" id="UP000235145"/>
    </source>
</evidence>
<comment type="caution">
    <text evidence="3">The sequence shown here is derived from an EMBL/GenBank/DDBJ whole genome shotgun (WGS) entry which is preliminary data.</text>
</comment>
<dbReference type="AlphaFoldDB" id="A0A9R1UT69"/>
<keyword evidence="4" id="KW-1185">Reference proteome</keyword>
<dbReference type="PANTHER" id="PTHR37198">
    <property type="entry name" value="NUCLEOLIN"/>
    <property type="match status" value="1"/>
</dbReference>